<dbReference type="AlphaFoldDB" id="A0A7S1BHD7"/>
<dbReference type="InterPro" id="IPR012675">
    <property type="entry name" value="Beta-grasp_dom_sf"/>
</dbReference>
<name>A0A7S1BHD7_9STRA</name>
<reference evidence="1" key="1">
    <citation type="submission" date="2021-01" db="EMBL/GenBank/DDBJ databases">
        <authorList>
            <person name="Corre E."/>
            <person name="Pelletier E."/>
            <person name="Niang G."/>
            <person name="Scheremetjew M."/>
            <person name="Finn R."/>
            <person name="Kale V."/>
            <person name="Holt S."/>
            <person name="Cochrane G."/>
            <person name="Meng A."/>
            <person name="Brown T."/>
            <person name="Cohen L."/>
        </authorList>
    </citation>
    <scope>NUCLEOTIDE SEQUENCE</scope>
    <source>
        <strain evidence="1">308</strain>
    </source>
</reference>
<sequence>MFRQQYAWLPLCFHLATSFISHARFPRASLPTALFEQSTAVDPDVYNVDIAKAAELWTVSVSADPSADRAAGVPYLDSKSKDYFVDDVALTVSRAGGMGMELLELAGGREDGLGLVIVEAVGGNAAAAGVIPGDAIAGVEVRTTSGRGVEVVEEMASYGCECRDFDATMGVLTSLPSEAEEVVLRVKRIRRWPKVEVVVEYPPVQCAEGADNTEKIELFAGENLRRGLLNRGIVMEDRDAKICDFCGGKCTVKLDMGMALTNPMGSTETKLMKYNPKCRLSCKTVVGHNMQEGIIRLKVNLNEWKPDDVKATNPFFSR</sequence>
<protein>
    <recommendedName>
        <fullName evidence="2">PDZ domain-containing protein</fullName>
    </recommendedName>
</protein>
<proteinExistence type="predicted"/>
<evidence type="ECO:0008006" key="2">
    <source>
        <dbReference type="Google" id="ProtNLM"/>
    </source>
</evidence>
<evidence type="ECO:0000313" key="1">
    <source>
        <dbReference type="EMBL" id="CAD8885485.1"/>
    </source>
</evidence>
<accession>A0A7S1BHD7</accession>
<dbReference type="EMBL" id="HBFR01017377">
    <property type="protein sequence ID" value="CAD8885485.1"/>
    <property type="molecule type" value="Transcribed_RNA"/>
</dbReference>
<organism evidence="1">
    <name type="scientific">Corethron hystrix</name>
    <dbReference type="NCBI Taxonomy" id="216773"/>
    <lineage>
        <taxon>Eukaryota</taxon>
        <taxon>Sar</taxon>
        <taxon>Stramenopiles</taxon>
        <taxon>Ochrophyta</taxon>
        <taxon>Bacillariophyta</taxon>
        <taxon>Coscinodiscophyceae</taxon>
        <taxon>Corethrophycidae</taxon>
        <taxon>Corethrales</taxon>
        <taxon>Corethraceae</taxon>
        <taxon>Corethron</taxon>
    </lineage>
</organism>
<gene>
    <name evidence="1" type="ORF">CHYS00102_LOCUS12682</name>
</gene>
<dbReference type="Gene3D" id="3.10.20.30">
    <property type="match status" value="1"/>
</dbReference>